<accession>A0A3B5MAB8</accession>
<dbReference type="Pfam" id="PF17818">
    <property type="entry name" value="KCT2"/>
    <property type="match status" value="1"/>
</dbReference>
<dbReference type="Ensembl" id="ENSXCOT00000021458.1">
    <property type="protein sequence ID" value="ENSXCOP00000021198.1"/>
    <property type="gene ID" value="ENSXCOG00000015862.1"/>
</dbReference>
<feature type="transmembrane region" description="Helical" evidence="2">
    <location>
        <begin position="46"/>
        <end position="63"/>
    </location>
</feature>
<dbReference type="GO" id="GO:0005802">
    <property type="term" value="C:trans-Golgi network"/>
    <property type="evidence" value="ECO:0007669"/>
    <property type="project" value="TreeGrafter"/>
</dbReference>
<keyword evidence="4" id="KW-1185">Reference proteome</keyword>
<evidence type="ECO:0000313" key="4">
    <source>
        <dbReference type="Proteomes" id="UP000261380"/>
    </source>
</evidence>
<keyword evidence="2" id="KW-0472">Membrane</keyword>
<dbReference type="STRING" id="32473.ENSXCOP00000021198"/>
<keyword evidence="2" id="KW-0812">Transmembrane</keyword>
<dbReference type="GeneTree" id="ENSGT00530000064712"/>
<evidence type="ECO:0000256" key="1">
    <source>
        <dbReference type="SAM" id="MobiDB-lite"/>
    </source>
</evidence>
<organism evidence="3 4">
    <name type="scientific">Xiphophorus couchianus</name>
    <name type="common">Monterrey platyfish</name>
    <dbReference type="NCBI Taxonomy" id="32473"/>
    <lineage>
        <taxon>Eukaryota</taxon>
        <taxon>Metazoa</taxon>
        <taxon>Chordata</taxon>
        <taxon>Craniata</taxon>
        <taxon>Vertebrata</taxon>
        <taxon>Euteleostomi</taxon>
        <taxon>Actinopterygii</taxon>
        <taxon>Neopterygii</taxon>
        <taxon>Teleostei</taxon>
        <taxon>Neoteleostei</taxon>
        <taxon>Acanthomorphata</taxon>
        <taxon>Ovalentaria</taxon>
        <taxon>Atherinomorphae</taxon>
        <taxon>Cyprinodontiformes</taxon>
        <taxon>Poeciliidae</taxon>
        <taxon>Poeciliinae</taxon>
        <taxon>Xiphophorus</taxon>
    </lineage>
</organism>
<reference evidence="3" key="2">
    <citation type="submission" date="2025-09" db="UniProtKB">
        <authorList>
            <consortium name="Ensembl"/>
        </authorList>
    </citation>
    <scope>IDENTIFICATION</scope>
</reference>
<evidence type="ECO:0000256" key="2">
    <source>
        <dbReference type="SAM" id="Phobius"/>
    </source>
</evidence>
<reference evidence="3" key="1">
    <citation type="submission" date="2025-08" db="UniProtKB">
        <authorList>
            <consortium name="Ensembl"/>
        </authorList>
    </citation>
    <scope>IDENTIFICATION</scope>
</reference>
<name>A0A3B5MAB8_9TELE</name>
<dbReference type="PANTHER" id="PTHR23211:SF0">
    <property type="entry name" value="TRANS-GOLGI NETWORK INTEGRAL MEMBRANE PROTEIN 2"/>
    <property type="match status" value="1"/>
</dbReference>
<evidence type="ECO:0000313" key="3">
    <source>
        <dbReference type="Ensembl" id="ENSXCOP00000021198.1"/>
    </source>
</evidence>
<dbReference type="AlphaFoldDB" id="A0A3B5MAB8"/>
<keyword evidence="2" id="KW-1133">Transmembrane helix</keyword>
<feature type="region of interest" description="Disordered" evidence="1">
    <location>
        <begin position="1"/>
        <end position="40"/>
    </location>
</feature>
<protein>
    <submittedName>
        <fullName evidence="3">Uncharacterized protein</fullName>
    </submittedName>
</protein>
<dbReference type="GO" id="GO:0030140">
    <property type="term" value="C:trans-Golgi network transport vesicle"/>
    <property type="evidence" value="ECO:0007669"/>
    <property type="project" value="TreeGrafter"/>
</dbReference>
<dbReference type="GO" id="GO:0005768">
    <property type="term" value="C:endosome"/>
    <property type="evidence" value="ECO:0007669"/>
    <property type="project" value="TreeGrafter"/>
</dbReference>
<proteinExistence type="predicted"/>
<dbReference type="Proteomes" id="UP000261380">
    <property type="component" value="Unplaced"/>
</dbReference>
<dbReference type="PANTHER" id="PTHR23211">
    <property type="entry name" value="TRANS-GOLGI NETWORK INTEGRAL MEMBRANE PROTEIN TGN38"/>
    <property type="match status" value="1"/>
</dbReference>
<sequence>MSPRADFLASENTSRMKSDTKGKHHAGHQSDNPGDSRTTEDENSHFFAYFVTGVVLVVVLYIAKHNKRKIIAFVLEGKNSRSTRRPKSSNYQKLEQHVSCSNNELRQTILLHKLIPPCKTVLPISLKYKKYETFIMK</sequence>